<sequence length="139" mass="15910">MEENVPTQEVVVLDESFVKVLYDPEKLLGKVIWNGTPKDEQYKLPFEKLLEYGQTHRVKRFLSDTRKQGVVAPDKRKWFEKVMVPAAIEAGMERAAVITDGNAFKRYYLNLILGAVNKFGLPFKILGDEESAVEFLMEA</sequence>
<protein>
    <submittedName>
        <fullName evidence="1">Uncharacterized protein</fullName>
    </submittedName>
</protein>
<dbReference type="RefSeq" id="WP_205721200.1">
    <property type="nucleotide sequence ID" value="NZ_CP070608.1"/>
</dbReference>
<dbReference type="EMBL" id="CP070608">
    <property type="protein sequence ID" value="QSE96686.1"/>
    <property type="molecule type" value="Genomic_DNA"/>
</dbReference>
<dbReference type="Proteomes" id="UP000662783">
    <property type="component" value="Chromosome"/>
</dbReference>
<gene>
    <name evidence="1" type="ORF">JR347_13930</name>
</gene>
<organism evidence="1 2">
    <name type="scientific">Fulvivirga lutea</name>
    <dbReference type="NCBI Taxonomy" id="2810512"/>
    <lineage>
        <taxon>Bacteria</taxon>
        <taxon>Pseudomonadati</taxon>
        <taxon>Bacteroidota</taxon>
        <taxon>Cytophagia</taxon>
        <taxon>Cytophagales</taxon>
        <taxon>Fulvivirgaceae</taxon>
        <taxon>Fulvivirga</taxon>
    </lineage>
</organism>
<keyword evidence="2" id="KW-1185">Reference proteome</keyword>
<evidence type="ECO:0000313" key="1">
    <source>
        <dbReference type="EMBL" id="QSE96686.1"/>
    </source>
</evidence>
<dbReference type="AlphaFoldDB" id="A0A975A0D2"/>
<proteinExistence type="predicted"/>
<name>A0A975A0D2_9BACT</name>
<dbReference type="KEGG" id="fuv:JR347_13930"/>
<reference evidence="1" key="1">
    <citation type="submission" date="2021-02" db="EMBL/GenBank/DDBJ databases">
        <title>Fulvivirga sp. S481 isolated from sea water.</title>
        <authorList>
            <person name="Bae S.S."/>
            <person name="Baek K."/>
        </authorList>
    </citation>
    <scope>NUCLEOTIDE SEQUENCE</scope>
    <source>
        <strain evidence="1">S481</strain>
    </source>
</reference>
<accession>A0A975A0D2</accession>
<evidence type="ECO:0000313" key="2">
    <source>
        <dbReference type="Proteomes" id="UP000662783"/>
    </source>
</evidence>